<evidence type="ECO:0000313" key="1">
    <source>
        <dbReference type="Ensembl" id="ENSOSUP00000001971.1"/>
    </source>
</evidence>
<dbReference type="AlphaFoldDB" id="A0A8C8ABL6"/>
<accession>A0A8C8ABL6</accession>
<keyword evidence="2" id="KW-1185">Reference proteome</keyword>
<evidence type="ECO:0000313" key="2">
    <source>
        <dbReference type="Proteomes" id="UP000694552"/>
    </source>
</evidence>
<name>A0A8C8ABL6_9STRI</name>
<reference evidence="1" key="2">
    <citation type="submission" date="2025-09" db="UniProtKB">
        <authorList>
            <consortium name="Ensembl"/>
        </authorList>
    </citation>
    <scope>IDENTIFICATION</scope>
</reference>
<dbReference type="Ensembl" id="ENSOSUT00000002009.1">
    <property type="protein sequence ID" value="ENSOSUP00000001971.1"/>
    <property type="gene ID" value="ENSOSUG00000001420.1"/>
</dbReference>
<proteinExistence type="predicted"/>
<sequence length="94" mass="10253">MQEKPGQALAGDVCPRAVSESEKCGDLGFSVPDQRNSPVRQDRARLATRHLAADCCLHSLVPTSGRRSTQPAHLHTPCYFRGTPVLLNCVIARE</sequence>
<protein>
    <submittedName>
        <fullName evidence="1">Uncharacterized protein</fullName>
    </submittedName>
</protein>
<organism evidence="1 2">
    <name type="scientific">Otus sunia</name>
    <name type="common">Oriental scops-owl</name>
    <dbReference type="NCBI Taxonomy" id="257818"/>
    <lineage>
        <taxon>Eukaryota</taxon>
        <taxon>Metazoa</taxon>
        <taxon>Chordata</taxon>
        <taxon>Craniata</taxon>
        <taxon>Vertebrata</taxon>
        <taxon>Euteleostomi</taxon>
        <taxon>Archelosauria</taxon>
        <taxon>Archosauria</taxon>
        <taxon>Dinosauria</taxon>
        <taxon>Saurischia</taxon>
        <taxon>Theropoda</taxon>
        <taxon>Coelurosauria</taxon>
        <taxon>Aves</taxon>
        <taxon>Neognathae</taxon>
        <taxon>Neoaves</taxon>
        <taxon>Telluraves</taxon>
        <taxon>Strigiformes</taxon>
        <taxon>Strigidae</taxon>
        <taxon>Otus</taxon>
    </lineage>
</organism>
<reference evidence="1" key="1">
    <citation type="submission" date="2025-08" db="UniProtKB">
        <authorList>
            <consortium name="Ensembl"/>
        </authorList>
    </citation>
    <scope>IDENTIFICATION</scope>
</reference>
<dbReference type="Proteomes" id="UP000694552">
    <property type="component" value="Unplaced"/>
</dbReference>